<reference evidence="3" key="1">
    <citation type="journal article" date="2019" name="Int. J. Syst. Evol. Microbiol.">
        <title>The Global Catalogue of Microorganisms (GCM) 10K type strain sequencing project: providing services to taxonomists for standard genome sequencing and annotation.</title>
        <authorList>
            <consortium name="The Broad Institute Genomics Platform"/>
            <consortium name="The Broad Institute Genome Sequencing Center for Infectious Disease"/>
            <person name="Wu L."/>
            <person name="Ma J."/>
        </authorList>
    </citation>
    <scope>NUCLEOTIDE SEQUENCE [LARGE SCALE GENOMIC DNA]</scope>
    <source>
        <strain evidence="3">JCM 17388</strain>
    </source>
</reference>
<gene>
    <name evidence="2" type="ORF">GCM10022252_76100</name>
</gene>
<evidence type="ECO:0000313" key="3">
    <source>
        <dbReference type="Proteomes" id="UP001501251"/>
    </source>
</evidence>
<dbReference type="EMBL" id="BAABAQ010000020">
    <property type="protein sequence ID" value="GAA4209492.1"/>
    <property type="molecule type" value="Genomic_DNA"/>
</dbReference>
<organism evidence="2 3">
    <name type="scientific">Streptosporangium oxazolinicum</name>
    <dbReference type="NCBI Taxonomy" id="909287"/>
    <lineage>
        <taxon>Bacteria</taxon>
        <taxon>Bacillati</taxon>
        <taxon>Actinomycetota</taxon>
        <taxon>Actinomycetes</taxon>
        <taxon>Streptosporangiales</taxon>
        <taxon>Streptosporangiaceae</taxon>
        <taxon>Streptosporangium</taxon>
    </lineage>
</organism>
<keyword evidence="1" id="KW-0472">Membrane</keyword>
<protein>
    <submittedName>
        <fullName evidence="2">Uncharacterized protein</fullName>
    </submittedName>
</protein>
<feature type="transmembrane region" description="Helical" evidence="1">
    <location>
        <begin position="30"/>
        <end position="50"/>
    </location>
</feature>
<keyword evidence="3" id="KW-1185">Reference proteome</keyword>
<dbReference type="Proteomes" id="UP001501251">
    <property type="component" value="Unassembled WGS sequence"/>
</dbReference>
<proteinExistence type="predicted"/>
<comment type="caution">
    <text evidence="2">The sequence shown here is derived from an EMBL/GenBank/DDBJ whole genome shotgun (WGS) entry which is preliminary data.</text>
</comment>
<keyword evidence="1" id="KW-0812">Transmembrane</keyword>
<accession>A0ABP8BLA6</accession>
<evidence type="ECO:0000256" key="1">
    <source>
        <dbReference type="SAM" id="Phobius"/>
    </source>
</evidence>
<evidence type="ECO:0000313" key="2">
    <source>
        <dbReference type="EMBL" id="GAA4209492.1"/>
    </source>
</evidence>
<keyword evidence="1" id="KW-1133">Transmembrane helix</keyword>
<name>A0ABP8BLA6_9ACTN</name>
<dbReference type="RefSeq" id="WP_344923188.1">
    <property type="nucleotide sequence ID" value="NZ_BAABAQ010000020.1"/>
</dbReference>
<sequence length="53" mass="5944">MRRTYLLHGIGWLLATVAIAVPVIFNLSWWSIPIVICAWLGIMSLAQAVLSDY</sequence>